<evidence type="ECO:0000313" key="2">
    <source>
        <dbReference type="Proteomes" id="UP000634136"/>
    </source>
</evidence>
<evidence type="ECO:0000313" key="1">
    <source>
        <dbReference type="EMBL" id="KAF7832598.1"/>
    </source>
</evidence>
<dbReference type="Proteomes" id="UP000634136">
    <property type="component" value="Unassembled WGS sequence"/>
</dbReference>
<sequence length="165" mass="19022">MFPFDFLWTTYARTNVAEAFTRIVGERQRDTEKRSAILGALMVSGDQTDRGFHSPLLVDVCETTIMTLAFTFLTENRLALAQLKVRTMHMLHSTTRSFHPNTATPFGPICCQVCVISKQQIHLVQYECGIRSSILTPKQKFLRYMDNRHQQDIHSQLVKIIPIHR</sequence>
<gene>
    <name evidence="1" type="ORF">G2W53_014931</name>
</gene>
<proteinExistence type="predicted"/>
<keyword evidence="2" id="KW-1185">Reference proteome</keyword>
<dbReference type="AlphaFoldDB" id="A0A834WU47"/>
<dbReference type="EMBL" id="JAAIUW010000005">
    <property type="protein sequence ID" value="KAF7832598.1"/>
    <property type="molecule type" value="Genomic_DNA"/>
</dbReference>
<organism evidence="1 2">
    <name type="scientific">Senna tora</name>
    <dbReference type="NCBI Taxonomy" id="362788"/>
    <lineage>
        <taxon>Eukaryota</taxon>
        <taxon>Viridiplantae</taxon>
        <taxon>Streptophyta</taxon>
        <taxon>Embryophyta</taxon>
        <taxon>Tracheophyta</taxon>
        <taxon>Spermatophyta</taxon>
        <taxon>Magnoliopsida</taxon>
        <taxon>eudicotyledons</taxon>
        <taxon>Gunneridae</taxon>
        <taxon>Pentapetalae</taxon>
        <taxon>rosids</taxon>
        <taxon>fabids</taxon>
        <taxon>Fabales</taxon>
        <taxon>Fabaceae</taxon>
        <taxon>Caesalpinioideae</taxon>
        <taxon>Cassia clade</taxon>
        <taxon>Senna</taxon>
    </lineage>
</organism>
<name>A0A834WU47_9FABA</name>
<protein>
    <submittedName>
        <fullName evidence="1">Cytochrome P450 90A1</fullName>
    </submittedName>
</protein>
<comment type="caution">
    <text evidence="1">The sequence shown here is derived from an EMBL/GenBank/DDBJ whole genome shotgun (WGS) entry which is preliminary data.</text>
</comment>
<accession>A0A834WU47</accession>
<reference evidence="1" key="1">
    <citation type="submission" date="2020-09" db="EMBL/GenBank/DDBJ databases">
        <title>Genome-Enabled Discovery of Anthraquinone Biosynthesis in Senna tora.</title>
        <authorList>
            <person name="Kang S.-H."/>
            <person name="Pandey R.P."/>
            <person name="Lee C.-M."/>
            <person name="Sim J.-S."/>
            <person name="Jeong J.-T."/>
            <person name="Choi B.-S."/>
            <person name="Jung M."/>
            <person name="Ginzburg D."/>
            <person name="Zhao K."/>
            <person name="Won S.Y."/>
            <person name="Oh T.-J."/>
            <person name="Yu Y."/>
            <person name="Kim N.-H."/>
            <person name="Lee O.R."/>
            <person name="Lee T.-H."/>
            <person name="Bashyal P."/>
            <person name="Kim T.-S."/>
            <person name="Lee W.-H."/>
            <person name="Kawkins C."/>
            <person name="Kim C.-K."/>
            <person name="Kim J.S."/>
            <person name="Ahn B.O."/>
            <person name="Rhee S.Y."/>
            <person name="Sohng J.K."/>
        </authorList>
    </citation>
    <scope>NUCLEOTIDE SEQUENCE</scope>
    <source>
        <tissue evidence="1">Leaf</tissue>
    </source>
</reference>